<evidence type="ECO:0000256" key="1">
    <source>
        <dbReference type="SAM" id="MobiDB-lite"/>
    </source>
</evidence>
<protein>
    <submittedName>
        <fullName evidence="2">Uncharacterized protein</fullName>
    </submittedName>
</protein>
<name>A0A0C3DU30_9AGAM</name>
<dbReference type="InParanoid" id="A0A0C3DU30"/>
<feature type="compositionally biased region" description="Basic and acidic residues" evidence="1">
    <location>
        <begin position="85"/>
        <end position="106"/>
    </location>
</feature>
<dbReference type="OrthoDB" id="2689950at2759"/>
<gene>
    <name evidence="2" type="ORF">SCLCIDRAFT_27094</name>
</gene>
<evidence type="ECO:0000313" key="3">
    <source>
        <dbReference type="Proteomes" id="UP000053989"/>
    </source>
</evidence>
<sequence>MASPPEGLRCANCKEVGHAAWDRECPIFINLCQRFHANLPDVNYRFYPESDNPSTWEHEPGPDHLQPEAQRPTGARRVPQPHPMFAREDGWKTTERRRNTTGDRHRPTTQPNRSKDNTTQNRLPKEWTKEAPQTPQAPTSPPDASQDSSQSSCDSSPPSN</sequence>
<dbReference type="Proteomes" id="UP000053989">
    <property type="component" value="Unassembled WGS sequence"/>
</dbReference>
<keyword evidence="3" id="KW-1185">Reference proteome</keyword>
<accession>A0A0C3DU30</accession>
<feature type="compositionally biased region" description="Polar residues" evidence="1">
    <location>
        <begin position="108"/>
        <end position="122"/>
    </location>
</feature>
<feature type="compositionally biased region" description="Low complexity" evidence="1">
    <location>
        <begin position="131"/>
        <end position="160"/>
    </location>
</feature>
<organism evidence="2 3">
    <name type="scientific">Scleroderma citrinum Foug A</name>
    <dbReference type="NCBI Taxonomy" id="1036808"/>
    <lineage>
        <taxon>Eukaryota</taxon>
        <taxon>Fungi</taxon>
        <taxon>Dikarya</taxon>
        <taxon>Basidiomycota</taxon>
        <taxon>Agaricomycotina</taxon>
        <taxon>Agaricomycetes</taxon>
        <taxon>Agaricomycetidae</taxon>
        <taxon>Boletales</taxon>
        <taxon>Sclerodermatineae</taxon>
        <taxon>Sclerodermataceae</taxon>
        <taxon>Scleroderma</taxon>
    </lineage>
</organism>
<reference evidence="3" key="2">
    <citation type="submission" date="2015-01" db="EMBL/GenBank/DDBJ databases">
        <title>Evolutionary Origins and Diversification of the Mycorrhizal Mutualists.</title>
        <authorList>
            <consortium name="DOE Joint Genome Institute"/>
            <consortium name="Mycorrhizal Genomics Consortium"/>
            <person name="Kohler A."/>
            <person name="Kuo A."/>
            <person name="Nagy L.G."/>
            <person name="Floudas D."/>
            <person name="Copeland A."/>
            <person name="Barry K.W."/>
            <person name="Cichocki N."/>
            <person name="Veneault-Fourrey C."/>
            <person name="LaButti K."/>
            <person name="Lindquist E.A."/>
            <person name="Lipzen A."/>
            <person name="Lundell T."/>
            <person name="Morin E."/>
            <person name="Murat C."/>
            <person name="Riley R."/>
            <person name="Ohm R."/>
            <person name="Sun H."/>
            <person name="Tunlid A."/>
            <person name="Henrissat B."/>
            <person name="Grigoriev I.V."/>
            <person name="Hibbett D.S."/>
            <person name="Martin F."/>
        </authorList>
    </citation>
    <scope>NUCLEOTIDE SEQUENCE [LARGE SCALE GENOMIC DNA]</scope>
    <source>
        <strain evidence="3">Foug A</strain>
    </source>
</reference>
<dbReference type="EMBL" id="KN822070">
    <property type="protein sequence ID" value="KIM59689.1"/>
    <property type="molecule type" value="Genomic_DNA"/>
</dbReference>
<reference evidence="2 3" key="1">
    <citation type="submission" date="2014-04" db="EMBL/GenBank/DDBJ databases">
        <authorList>
            <consortium name="DOE Joint Genome Institute"/>
            <person name="Kuo A."/>
            <person name="Kohler A."/>
            <person name="Nagy L.G."/>
            <person name="Floudas D."/>
            <person name="Copeland A."/>
            <person name="Barry K.W."/>
            <person name="Cichocki N."/>
            <person name="Veneault-Fourrey C."/>
            <person name="LaButti K."/>
            <person name="Lindquist E.A."/>
            <person name="Lipzen A."/>
            <person name="Lundell T."/>
            <person name="Morin E."/>
            <person name="Murat C."/>
            <person name="Sun H."/>
            <person name="Tunlid A."/>
            <person name="Henrissat B."/>
            <person name="Grigoriev I.V."/>
            <person name="Hibbett D.S."/>
            <person name="Martin F."/>
            <person name="Nordberg H.P."/>
            <person name="Cantor M.N."/>
            <person name="Hua S.X."/>
        </authorList>
    </citation>
    <scope>NUCLEOTIDE SEQUENCE [LARGE SCALE GENOMIC DNA]</scope>
    <source>
        <strain evidence="2 3">Foug A</strain>
    </source>
</reference>
<dbReference type="AlphaFoldDB" id="A0A0C3DU30"/>
<dbReference type="HOGENOM" id="CLU_1653167_0_0_1"/>
<feature type="region of interest" description="Disordered" evidence="1">
    <location>
        <begin position="50"/>
        <end position="160"/>
    </location>
</feature>
<proteinExistence type="predicted"/>
<feature type="compositionally biased region" description="Basic and acidic residues" evidence="1">
    <location>
        <begin position="56"/>
        <end position="66"/>
    </location>
</feature>
<evidence type="ECO:0000313" key="2">
    <source>
        <dbReference type="EMBL" id="KIM59689.1"/>
    </source>
</evidence>